<dbReference type="FunFam" id="1.10.150.50:FF:000001">
    <property type="entry name" value="Ephrin type-A receptor 5"/>
    <property type="match status" value="1"/>
</dbReference>
<dbReference type="InterPro" id="IPR011009">
    <property type="entry name" value="Kinase-like_dom_sf"/>
</dbReference>
<evidence type="ECO:0000256" key="3">
    <source>
        <dbReference type="ARBA" id="ARBA00011902"/>
    </source>
</evidence>
<dbReference type="PROSITE" id="PS50105">
    <property type="entry name" value="SAM_DOMAIN"/>
    <property type="match status" value="1"/>
</dbReference>
<dbReference type="PROSITE" id="PS50011">
    <property type="entry name" value="PROTEIN_KINASE_DOM"/>
    <property type="match status" value="1"/>
</dbReference>
<dbReference type="SUPFAM" id="SSF56112">
    <property type="entry name" value="Protein kinase-like (PK-like)"/>
    <property type="match status" value="1"/>
</dbReference>
<dbReference type="InterPro" id="IPR001245">
    <property type="entry name" value="Ser-Thr/Tyr_kinase_cat_dom"/>
</dbReference>
<evidence type="ECO:0000259" key="28">
    <source>
        <dbReference type="PROSITE" id="PS50011"/>
    </source>
</evidence>
<dbReference type="GO" id="GO:0005524">
    <property type="term" value="F:ATP binding"/>
    <property type="evidence" value="ECO:0007669"/>
    <property type="project" value="UniProtKB-UniRule"/>
</dbReference>
<dbReference type="GO" id="GO:0005886">
    <property type="term" value="C:plasma membrane"/>
    <property type="evidence" value="ECO:0007669"/>
    <property type="project" value="UniProtKB-SubCell"/>
</dbReference>
<dbReference type="PANTHER" id="PTHR46877:SF18">
    <property type="entry name" value="EPHRIN TYPE-A RECEPTOR 4"/>
    <property type="match status" value="1"/>
</dbReference>
<reference evidence="32" key="3">
    <citation type="submission" date="2025-09" db="UniProtKB">
        <authorList>
            <consortium name="Ensembl"/>
        </authorList>
    </citation>
    <scope>IDENTIFICATION</scope>
</reference>
<keyword evidence="18" id="KW-0472">Membrane</keyword>
<dbReference type="InterPro" id="IPR008266">
    <property type="entry name" value="Tyr_kinase_AS"/>
</dbReference>
<dbReference type="InterPro" id="IPR001090">
    <property type="entry name" value="Ephrin_rcpt_lig-bd_dom"/>
</dbReference>
<keyword evidence="12" id="KW-0967">Endosome</keyword>
<dbReference type="InterPro" id="IPR001426">
    <property type="entry name" value="Tyr_kinase_rcpt_V_CS"/>
</dbReference>
<feature type="domain" description="Eph LBD" evidence="31">
    <location>
        <begin position="29"/>
        <end position="208"/>
    </location>
</feature>
<dbReference type="PRINTS" id="PR00109">
    <property type="entry name" value="TYRKINASE"/>
</dbReference>
<keyword evidence="10" id="KW-0677">Repeat</keyword>
<dbReference type="Gene3D" id="2.60.120.260">
    <property type="entry name" value="Galactose-binding domain-like"/>
    <property type="match status" value="1"/>
</dbReference>
<evidence type="ECO:0000256" key="18">
    <source>
        <dbReference type="ARBA" id="ARBA00023136"/>
    </source>
</evidence>
<feature type="chain" id="PRO_5021295578" description="receptor protein-tyrosine kinase" evidence="27">
    <location>
        <begin position="22"/>
        <end position="949"/>
    </location>
</feature>
<dbReference type="PIRSF" id="PIRSF000666">
    <property type="entry name" value="TyrPK_ephrin_receptor"/>
    <property type="match status" value="1"/>
</dbReference>
<dbReference type="FunFam" id="2.10.50.10:FF:000001">
    <property type="entry name" value="Ephrin type-A receptor 5"/>
    <property type="match status" value="1"/>
</dbReference>
<dbReference type="CDD" id="cd05066">
    <property type="entry name" value="PTKc_EphR_A"/>
    <property type="match status" value="1"/>
</dbReference>
<evidence type="ECO:0000313" key="32">
    <source>
        <dbReference type="Ensembl" id="ENSHHUP00000060304.1"/>
    </source>
</evidence>
<evidence type="ECO:0000256" key="17">
    <source>
        <dbReference type="ARBA" id="ARBA00022989"/>
    </source>
</evidence>
<feature type="active site" description="Proton acceptor" evidence="23">
    <location>
        <position position="708"/>
    </location>
</feature>
<evidence type="ECO:0000256" key="14">
    <source>
        <dbReference type="ARBA" id="ARBA00022840"/>
    </source>
</evidence>
<evidence type="ECO:0000256" key="20">
    <source>
        <dbReference type="ARBA" id="ARBA00023170"/>
    </source>
</evidence>
<evidence type="ECO:0000256" key="12">
    <source>
        <dbReference type="ARBA" id="ARBA00022753"/>
    </source>
</evidence>
<evidence type="ECO:0000256" key="13">
    <source>
        <dbReference type="ARBA" id="ARBA00022777"/>
    </source>
</evidence>
<dbReference type="Pfam" id="PF07714">
    <property type="entry name" value="PK_Tyr_Ser-Thr"/>
    <property type="match status" value="1"/>
</dbReference>
<dbReference type="InterPro" id="IPR013761">
    <property type="entry name" value="SAM/pointed_sf"/>
</dbReference>
<dbReference type="Ensembl" id="ENSHHUT00000062362.1">
    <property type="protein sequence ID" value="ENSHHUP00000060304.1"/>
    <property type="gene ID" value="ENSHHUG00000035568.1"/>
</dbReference>
<dbReference type="InterPro" id="IPR036116">
    <property type="entry name" value="FN3_sf"/>
</dbReference>
<evidence type="ECO:0000256" key="1">
    <source>
        <dbReference type="ARBA" id="ARBA00004251"/>
    </source>
</evidence>
<evidence type="ECO:0000256" key="19">
    <source>
        <dbReference type="ARBA" id="ARBA00023137"/>
    </source>
</evidence>
<evidence type="ECO:0000259" key="30">
    <source>
        <dbReference type="PROSITE" id="PS50853"/>
    </source>
</evidence>
<dbReference type="InterPro" id="IPR013783">
    <property type="entry name" value="Ig-like_fold"/>
</dbReference>
<evidence type="ECO:0000256" key="10">
    <source>
        <dbReference type="ARBA" id="ARBA00022737"/>
    </source>
</evidence>
<dbReference type="InterPro" id="IPR001660">
    <property type="entry name" value="SAM"/>
</dbReference>
<dbReference type="FunFam" id="2.60.40.10:FF:000041">
    <property type="entry name" value="ephrin type-A receptor 3"/>
    <property type="match status" value="1"/>
</dbReference>
<dbReference type="Gene3D" id="1.10.510.10">
    <property type="entry name" value="Transferase(Phosphotransferase) domain 1"/>
    <property type="match status" value="1"/>
</dbReference>
<keyword evidence="33" id="KW-1185">Reference proteome</keyword>
<dbReference type="SMART" id="SM00454">
    <property type="entry name" value="SAM"/>
    <property type="match status" value="1"/>
</dbReference>
<feature type="domain" description="Protein kinase" evidence="28">
    <location>
        <begin position="583"/>
        <end position="844"/>
    </location>
</feature>
<evidence type="ECO:0000256" key="25">
    <source>
        <dbReference type="PIRSR" id="PIRSR000666-3"/>
    </source>
</evidence>
<reference evidence="32" key="2">
    <citation type="submission" date="2025-08" db="UniProtKB">
        <authorList>
            <consortium name="Ensembl"/>
        </authorList>
    </citation>
    <scope>IDENTIFICATION</scope>
</reference>
<dbReference type="InterPro" id="IPR011641">
    <property type="entry name" value="Tyr-kin_ephrin_A/B_rcpt-like"/>
</dbReference>
<keyword evidence="21" id="KW-0325">Glycoprotein</keyword>
<dbReference type="InterPro" id="IPR008979">
    <property type="entry name" value="Galactose-bd-like_sf"/>
</dbReference>
<keyword evidence="14 24" id="KW-0067">ATP-binding</keyword>
<evidence type="ECO:0000256" key="15">
    <source>
        <dbReference type="ARBA" id="ARBA00022889"/>
    </source>
</evidence>
<dbReference type="InterPro" id="IPR016257">
    <property type="entry name" value="Tyr_kinase_ephrin_rcpt"/>
</dbReference>
<dbReference type="Pfam" id="PF00041">
    <property type="entry name" value="fn3"/>
    <property type="match status" value="2"/>
</dbReference>
<dbReference type="Gene3D" id="3.30.200.20">
    <property type="entry name" value="Phosphorylase Kinase, domain 1"/>
    <property type="match status" value="1"/>
</dbReference>
<dbReference type="EC" id="2.7.10.1" evidence="3"/>
<dbReference type="InterPro" id="IPR020635">
    <property type="entry name" value="Tyr_kinase_cat_dom"/>
</dbReference>
<evidence type="ECO:0000256" key="11">
    <source>
        <dbReference type="ARBA" id="ARBA00022741"/>
    </source>
</evidence>
<evidence type="ECO:0000256" key="21">
    <source>
        <dbReference type="ARBA" id="ARBA00023180"/>
    </source>
</evidence>
<keyword evidence="25" id="KW-1015">Disulfide bond</keyword>
<dbReference type="InterPro" id="IPR030602">
    <property type="entry name" value="EphA4_SAM"/>
</dbReference>
<dbReference type="PROSITE" id="PS00790">
    <property type="entry name" value="RECEPTOR_TYR_KIN_V_1"/>
    <property type="match status" value="1"/>
</dbReference>
<reference evidence="33" key="1">
    <citation type="submission" date="2018-06" db="EMBL/GenBank/DDBJ databases">
        <title>Genome assembly of Danube salmon.</title>
        <authorList>
            <person name="Macqueen D.J."/>
            <person name="Gundappa M.K."/>
        </authorList>
    </citation>
    <scope>NUCLEOTIDE SEQUENCE [LARGE SCALE GENOMIC DNA]</scope>
</reference>
<feature type="binding site" evidence="24 26">
    <location>
        <position position="615"/>
    </location>
    <ligand>
        <name>ATP</name>
        <dbReference type="ChEBI" id="CHEBI:30616"/>
    </ligand>
</feature>
<dbReference type="InterPro" id="IPR027936">
    <property type="entry name" value="Eph_TM"/>
</dbReference>
<dbReference type="FunFam" id="1.10.510.10:FF:000019">
    <property type="entry name" value="Ephrin type-A receptor 5"/>
    <property type="match status" value="1"/>
</dbReference>
<evidence type="ECO:0000256" key="27">
    <source>
        <dbReference type="SAM" id="SignalP"/>
    </source>
</evidence>
<dbReference type="GO" id="GO:0030425">
    <property type="term" value="C:dendrite"/>
    <property type="evidence" value="ECO:0007669"/>
    <property type="project" value="TreeGrafter"/>
</dbReference>
<feature type="disulfide bond" evidence="25">
    <location>
        <begin position="107"/>
        <end position="117"/>
    </location>
</feature>
<dbReference type="Gene3D" id="2.60.40.1770">
    <property type="entry name" value="ephrin a2 ectodomain"/>
    <property type="match status" value="1"/>
</dbReference>
<dbReference type="Pfam" id="PF07699">
    <property type="entry name" value="Ephrin_rec_like"/>
    <property type="match status" value="1"/>
</dbReference>
<dbReference type="GO" id="GO:0007155">
    <property type="term" value="P:cell adhesion"/>
    <property type="evidence" value="ECO:0007669"/>
    <property type="project" value="UniProtKB-KW"/>
</dbReference>
<evidence type="ECO:0000256" key="8">
    <source>
        <dbReference type="ARBA" id="ARBA00022692"/>
    </source>
</evidence>
<evidence type="ECO:0000256" key="24">
    <source>
        <dbReference type="PIRSR" id="PIRSR000666-2"/>
    </source>
</evidence>
<keyword evidence="7" id="KW-0808">Transferase</keyword>
<dbReference type="Gene3D" id="2.60.40.10">
    <property type="entry name" value="Immunoglobulins"/>
    <property type="match status" value="2"/>
</dbReference>
<dbReference type="CDD" id="cd00063">
    <property type="entry name" value="FN3"/>
    <property type="match status" value="2"/>
</dbReference>
<dbReference type="Pfam" id="PF07647">
    <property type="entry name" value="SAM_2"/>
    <property type="match status" value="1"/>
</dbReference>
<dbReference type="SUPFAM" id="SSF49265">
    <property type="entry name" value="Fibronectin type III"/>
    <property type="match status" value="1"/>
</dbReference>
<evidence type="ECO:0000259" key="29">
    <source>
        <dbReference type="PROSITE" id="PS50105"/>
    </source>
</evidence>
<dbReference type="Pfam" id="PF25599">
    <property type="entry name" value="Ephrin_CRD"/>
    <property type="match status" value="1"/>
</dbReference>
<dbReference type="FunFam" id="2.60.40.1770:FF:000001">
    <property type="entry name" value="Ephrin type-A receptor 5"/>
    <property type="match status" value="1"/>
</dbReference>
<dbReference type="FunFam" id="3.30.200.20:FF:000001">
    <property type="entry name" value="Ephrin type-A receptor 5"/>
    <property type="match status" value="1"/>
</dbReference>
<name>A0A4W5PHP4_9TELE</name>
<dbReference type="CDD" id="cd09545">
    <property type="entry name" value="SAM_EPH-A4"/>
    <property type="match status" value="1"/>
</dbReference>
<dbReference type="Gene3D" id="1.10.150.50">
    <property type="entry name" value="Transcription Factor, Ets-1"/>
    <property type="match status" value="1"/>
</dbReference>
<feature type="domain" description="Fibronectin type-III" evidence="30">
    <location>
        <begin position="327"/>
        <end position="437"/>
    </location>
</feature>
<dbReference type="GO" id="GO:0005769">
    <property type="term" value="C:early endosome"/>
    <property type="evidence" value="ECO:0007669"/>
    <property type="project" value="UniProtKB-SubCell"/>
</dbReference>
<keyword evidence="17" id="KW-1133">Transmembrane helix</keyword>
<keyword evidence="19" id="KW-0829">Tyrosine-protein kinase</keyword>
<dbReference type="SMART" id="SM00060">
    <property type="entry name" value="FN3"/>
    <property type="match status" value="2"/>
</dbReference>
<keyword evidence="11 24" id="KW-0547">Nucleotide-binding</keyword>
<evidence type="ECO:0000256" key="6">
    <source>
        <dbReference type="ARBA" id="ARBA00022553"/>
    </source>
</evidence>
<keyword evidence="5" id="KW-1003">Cell membrane</keyword>
<evidence type="ECO:0000256" key="23">
    <source>
        <dbReference type="PIRSR" id="PIRSR000666-1"/>
    </source>
</evidence>
<dbReference type="InterPro" id="IPR003961">
    <property type="entry name" value="FN3_dom"/>
</dbReference>
<organism evidence="32 33">
    <name type="scientific">Hucho hucho</name>
    <name type="common">huchen</name>
    <dbReference type="NCBI Taxonomy" id="62062"/>
    <lineage>
        <taxon>Eukaryota</taxon>
        <taxon>Metazoa</taxon>
        <taxon>Chordata</taxon>
        <taxon>Craniata</taxon>
        <taxon>Vertebrata</taxon>
        <taxon>Euteleostomi</taxon>
        <taxon>Actinopterygii</taxon>
        <taxon>Neopterygii</taxon>
        <taxon>Teleostei</taxon>
        <taxon>Protacanthopterygii</taxon>
        <taxon>Salmoniformes</taxon>
        <taxon>Salmonidae</taxon>
        <taxon>Salmoninae</taxon>
        <taxon>Hucho</taxon>
    </lineage>
</organism>
<dbReference type="SUPFAM" id="SSF49785">
    <property type="entry name" value="Galactose-binding domain-like"/>
    <property type="match status" value="1"/>
</dbReference>
<keyword evidence="13" id="KW-0418">Kinase</keyword>
<dbReference type="CDD" id="cd10482">
    <property type="entry name" value="EphR_LBD_A4"/>
    <property type="match status" value="1"/>
</dbReference>
<dbReference type="Proteomes" id="UP000314982">
    <property type="component" value="Unassembled WGS sequence"/>
</dbReference>
<dbReference type="GO" id="GO:0007411">
    <property type="term" value="P:axon guidance"/>
    <property type="evidence" value="ECO:0007669"/>
    <property type="project" value="TreeGrafter"/>
</dbReference>
<dbReference type="FunFam" id="2.60.120.260:FF:000001">
    <property type="entry name" value="Ephrin type-A receptor 7"/>
    <property type="match status" value="1"/>
</dbReference>
<dbReference type="PROSITE" id="PS51550">
    <property type="entry name" value="EPH_LBD"/>
    <property type="match status" value="1"/>
</dbReference>
<dbReference type="GO" id="GO:0005005">
    <property type="term" value="F:transmembrane-ephrin receptor activity"/>
    <property type="evidence" value="ECO:0007669"/>
    <property type="project" value="TreeGrafter"/>
</dbReference>
<evidence type="ECO:0000256" key="22">
    <source>
        <dbReference type="ARBA" id="ARBA00051243"/>
    </source>
</evidence>
<keyword evidence="20" id="KW-0675">Receptor</keyword>
<dbReference type="SMART" id="SM00615">
    <property type="entry name" value="EPH_lbd"/>
    <property type="match status" value="1"/>
</dbReference>
<feature type="domain" description="SAM" evidence="29">
    <location>
        <begin position="874"/>
        <end position="938"/>
    </location>
</feature>
<dbReference type="PROSITE" id="PS00107">
    <property type="entry name" value="PROTEIN_KINASE_ATP"/>
    <property type="match status" value="1"/>
</dbReference>
<evidence type="ECO:0000256" key="5">
    <source>
        <dbReference type="ARBA" id="ARBA00022475"/>
    </source>
</evidence>
<comment type="subcellular location">
    <subcellularLocation>
        <location evidence="1">Cell membrane</location>
        <topology evidence="1">Single-pass type I membrane protein</topology>
    </subcellularLocation>
    <subcellularLocation>
        <location evidence="2">Early endosome</location>
    </subcellularLocation>
</comment>
<feature type="binding site" evidence="24">
    <location>
        <begin position="589"/>
        <end position="597"/>
    </location>
    <ligand>
        <name>ATP</name>
        <dbReference type="ChEBI" id="CHEBI:30616"/>
    </ligand>
</feature>
<evidence type="ECO:0000259" key="31">
    <source>
        <dbReference type="PROSITE" id="PS51550"/>
    </source>
</evidence>
<dbReference type="Pfam" id="PF14575">
    <property type="entry name" value="EphA2_TM"/>
    <property type="match status" value="1"/>
</dbReference>
<proteinExistence type="predicted"/>
<sequence>MAGILFTATSVLFGISTFVSSARIYPPNEVTLLDSRSVAGELGWVANPTEGGWEEVSIMDEKNIPIRTYQVCNVMEPNQNNWLRTDWIPRGGAQRVYIEIKFTLRDCNSLPGVMGTCKETFNLYYYESNNDKERYIRENQFGKIDTVAADESFTQVDIGDRIMKLNTEVRDVGALTRKGFYLAFQDVGACIALVSVRVFYKKCPLAVRNLAQFPDTTTGADTSSLVEVRGSCVHNSEERDVPKMYCGADGEWLVPIGNCLCNPGFEERNAKCQACKIGYYRALATDGACSKCPLHSYSVREGSTSCACDKSYFRSETDPASMPCTRPPTAPLHLISNVNETSVNLEWSTPLSSGGRQDLSYNVVCKRCGPEGTRCQPCGNGVHFSPQQLSLRATKVSINDLQAHTNYTFEIWAVNGVSQQSPGPEQAVSVTVTTNQAGELGLGLGKTTSSLFIPLSLLQDQNERSYRIIKTSSRNTDIKGLTPLTSYVFHVRARTAAGYGEFSAPFEFMTNSGEWSATLTEGSIAHSMGKMKNRWGSAGQNALTVPFPSSFLSGVRIYVDPFTYEDPNQAVREFAKEIDASCIKIEKVIGIGEFGEVCSGRLKMPGKREICVAIKTLKAGYTDRQRRDFLSEASIMGQFDHPNIIHLEGVVTKCKPVMIITEYMENGSLDAFLRKNDGRFTVIQLVGILRGIASGMKYLSDMSYVHRDLAARNILVNSNLVCKVSDFGMSRVLEDDPEAAYTTRGGKIPIRWTAPEAIAYRKFTSASDVWSYGIVMWEVMSYGERPYWDMSNQDVIKAIDEGYRLPPPMDCPVALHQLMLDCWQRERGDRPKFGQIVNMLDKLIRNPNSLKRTGGETTRPSTTLLEPVSPEVSSALGSVEDWLQAIGMERYSDNFTAAGYTTPEAVVHMTQEDMGRIGISSAAHQNKILTSVQGMLSQMQQMQGRMVPV</sequence>
<accession>A0A4W5PHP4</accession>
<dbReference type="PROSITE" id="PS00791">
    <property type="entry name" value="RECEPTOR_TYR_KIN_V_2"/>
    <property type="match status" value="1"/>
</dbReference>
<dbReference type="InterPro" id="IPR000719">
    <property type="entry name" value="Prot_kinase_dom"/>
</dbReference>
<evidence type="ECO:0000256" key="4">
    <source>
        <dbReference type="ARBA" id="ARBA00022473"/>
    </source>
</evidence>
<dbReference type="SMART" id="SM01411">
    <property type="entry name" value="Ephrin_rec_like"/>
    <property type="match status" value="1"/>
</dbReference>
<evidence type="ECO:0000256" key="16">
    <source>
        <dbReference type="ARBA" id="ARBA00022902"/>
    </source>
</evidence>
<evidence type="ECO:0000256" key="9">
    <source>
        <dbReference type="ARBA" id="ARBA00022729"/>
    </source>
</evidence>
<dbReference type="GeneTree" id="ENSGT00940000156948"/>
<dbReference type="Pfam" id="PF01404">
    <property type="entry name" value="Ephrin_lbd"/>
    <property type="match status" value="1"/>
</dbReference>
<evidence type="ECO:0000256" key="26">
    <source>
        <dbReference type="PROSITE-ProRule" id="PRU10141"/>
    </source>
</evidence>
<feature type="signal peptide" evidence="27">
    <location>
        <begin position="1"/>
        <end position="21"/>
    </location>
</feature>
<comment type="catalytic activity">
    <reaction evidence="22">
        <text>L-tyrosyl-[protein] + ATP = O-phospho-L-tyrosyl-[protein] + ADP + H(+)</text>
        <dbReference type="Rhea" id="RHEA:10596"/>
        <dbReference type="Rhea" id="RHEA-COMP:10136"/>
        <dbReference type="Rhea" id="RHEA-COMP:20101"/>
        <dbReference type="ChEBI" id="CHEBI:15378"/>
        <dbReference type="ChEBI" id="CHEBI:30616"/>
        <dbReference type="ChEBI" id="CHEBI:46858"/>
        <dbReference type="ChEBI" id="CHEBI:61978"/>
        <dbReference type="ChEBI" id="CHEBI:456216"/>
        <dbReference type="EC" id="2.7.10.1"/>
    </reaction>
</comment>
<keyword evidence="16" id="KW-0524">Neurogenesis</keyword>
<dbReference type="Gene3D" id="2.10.50.10">
    <property type="entry name" value="Tumor Necrosis Factor Receptor, subunit A, domain 2"/>
    <property type="match status" value="1"/>
</dbReference>
<keyword evidence="9 27" id="KW-0732">Signal</keyword>
<dbReference type="InterPro" id="IPR050449">
    <property type="entry name" value="Ephrin_rcpt_TKs"/>
</dbReference>
<dbReference type="PROSITE" id="PS00109">
    <property type="entry name" value="PROTEIN_KINASE_TYR"/>
    <property type="match status" value="1"/>
</dbReference>
<dbReference type="InterPro" id="IPR017441">
    <property type="entry name" value="Protein_kinase_ATP_BS"/>
</dbReference>
<evidence type="ECO:0000256" key="2">
    <source>
        <dbReference type="ARBA" id="ARBA00004412"/>
    </source>
</evidence>
<protein>
    <recommendedName>
        <fullName evidence="3">receptor protein-tyrosine kinase</fullName>
        <ecNumber evidence="3">2.7.10.1</ecNumber>
    </recommendedName>
</protein>
<keyword evidence="8" id="KW-0812">Transmembrane</keyword>
<dbReference type="SUPFAM" id="SSF47769">
    <property type="entry name" value="SAM/Pointed domain"/>
    <property type="match status" value="1"/>
</dbReference>
<dbReference type="PANTHER" id="PTHR46877">
    <property type="entry name" value="EPH RECEPTOR A5"/>
    <property type="match status" value="1"/>
</dbReference>
<feature type="disulfide bond" evidence="25">
    <location>
        <begin position="72"/>
        <end position="190"/>
    </location>
</feature>
<dbReference type="SMART" id="SM00219">
    <property type="entry name" value="TyrKc"/>
    <property type="match status" value="1"/>
</dbReference>
<evidence type="ECO:0000256" key="7">
    <source>
        <dbReference type="ARBA" id="ARBA00022679"/>
    </source>
</evidence>
<dbReference type="InterPro" id="IPR034270">
    <property type="entry name" value="EphA4_rcpt_lig-bd"/>
</dbReference>
<keyword evidence="6" id="KW-0597">Phosphoprotein</keyword>
<dbReference type="AlphaFoldDB" id="A0A4W5PHP4"/>
<keyword evidence="15" id="KW-0130">Cell adhesion</keyword>
<keyword evidence="4" id="KW-0217">Developmental protein</keyword>
<dbReference type="PROSITE" id="PS50853">
    <property type="entry name" value="FN3"/>
    <property type="match status" value="1"/>
</dbReference>
<evidence type="ECO:0000313" key="33">
    <source>
        <dbReference type="Proteomes" id="UP000314982"/>
    </source>
</evidence>